<feature type="non-terminal residue" evidence="2">
    <location>
        <position position="67"/>
    </location>
</feature>
<proteinExistence type="predicted"/>
<dbReference type="EMBL" id="UINC01115734">
    <property type="protein sequence ID" value="SVC86987.1"/>
    <property type="molecule type" value="Genomic_DNA"/>
</dbReference>
<dbReference type="AlphaFoldDB" id="A0A382QPV4"/>
<keyword evidence="1" id="KW-0812">Transmembrane</keyword>
<keyword evidence="1" id="KW-1133">Transmembrane helix</keyword>
<gene>
    <name evidence="2" type="ORF">METZ01_LOCUS339841</name>
</gene>
<organism evidence="2">
    <name type="scientific">marine metagenome</name>
    <dbReference type="NCBI Taxonomy" id="408172"/>
    <lineage>
        <taxon>unclassified sequences</taxon>
        <taxon>metagenomes</taxon>
        <taxon>ecological metagenomes</taxon>
    </lineage>
</organism>
<accession>A0A382QPV4</accession>
<keyword evidence="1" id="KW-0472">Membrane</keyword>
<sequence>MVEQIKEQRMSHFVTGTVATLLLLVPGIGLYADEGKPLRTLKLSAENAQLRDFVLPNPSEASYRKIP</sequence>
<name>A0A382QPV4_9ZZZZ</name>
<feature type="transmembrane region" description="Helical" evidence="1">
    <location>
        <begin position="12"/>
        <end position="32"/>
    </location>
</feature>
<reference evidence="2" key="1">
    <citation type="submission" date="2018-05" db="EMBL/GenBank/DDBJ databases">
        <authorList>
            <person name="Lanie J.A."/>
            <person name="Ng W.-L."/>
            <person name="Kazmierczak K.M."/>
            <person name="Andrzejewski T.M."/>
            <person name="Davidsen T.M."/>
            <person name="Wayne K.J."/>
            <person name="Tettelin H."/>
            <person name="Glass J.I."/>
            <person name="Rusch D."/>
            <person name="Podicherti R."/>
            <person name="Tsui H.-C.T."/>
            <person name="Winkler M.E."/>
        </authorList>
    </citation>
    <scope>NUCLEOTIDE SEQUENCE</scope>
</reference>
<protein>
    <submittedName>
        <fullName evidence="2">Uncharacterized protein</fullName>
    </submittedName>
</protein>
<evidence type="ECO:0000256" key="1">
    <source>
        <dbReference type="SAM" id="Phobius"/>
    </source>
</evidence>
<evidence type="ECO:0000313" key="2">
    <source>
        <dbReference type="EMBL" id="SVC86987.1"/>
    </source>
</evidence>